<dbReference type="EMBL" id="FPBF01000001">
    <property type="protein sequence ID" value="SFT37919.1"/>
    <property type="molecule type" value="Genomic_DNA"/>
</dbReference>
<keyword evidence="1" id="KW-1133">Transmembrane helix</keyword>
<reference evidence="3" key="1">
    <citation type="submission" date="2016-10" db="EMBL/GenBank/DDBJ databases">
        <authorList>
            <person name="Varghese N."/>
            <person name="Submissions S."/>
        </authorList>
    </citation>
    <scope>NUCLEOTIDE SEQUENCE [LARGE SCALE GENOMIC DNA]</scope>
    <source>
        <strain evidence="3">DSM 23445</strain>
    </source>
</reference>
<keyword evidence="1" id="KW-0472">Membrane</keyword>
<gene>
    <name evidence="2" type="ORF">SAMN04489724_0495</name>
</gene>
<protein>
    <submittedName>
        <fullName evidence="2">Uncharacterized protein</fullName>
    </submittedName>
</protein>
<organism evidence="2 3">
    <name type="scientific">Algoriphagus locisalis</name>
    <dbReference type="NCBI Taxonomy" id="305507"/>
    <lineage>
        <taxon>Bacteria</taxon>
        <taxon>Pseudomonadati</taxon>
        <taxon>Bacteroidota</taxon>
        <taxon>Cytophagia</taxon>
        <taxon>Cytophagales</taxon>
        <taxon>Cyclobacteriaceae</taxon>
        <taxon>Algoriphagus</taxon>
    </lineage>
</organism>
<sequence>MRKPEQELAEIKSMMERSTRFLSLSGLSGILAGTYALIAAGLAYAWVYYPNVPFGTNIELIGQENILGKLLVTAAVVLLFSIGTAWLMSQSKSKKKAQKFWTPASKRFIQALLVPLVVGGIFCLALMSRGYLVIVAPATLIFYGLALINASTFTLTDIKYLGYCQLVLGIISAFFPGYGLLLWAMGFGVLHIIYGAMMYYKYDR</sequence>
<dbReference type="RefSeq" id="WP_091691114.1">
    <property type="nucleotide sequence ID" value="NZ_FPBF01000001.1"/>
</dbReference>
<name>A0A1I6XHX6_9BACT</name>
<evidence type="ECO:0000256" key="1">
    <source>
        <dbReference type="SAM" id="Phobius"/>
    </source>
</evidence>
<keyword evidence="3" id="KW-1185">Reference proteome</keyword>
<keyword evidence="1" id="KW-0812">Transmembrane</keyword>
<proteinExistence type="predicted"/>
<feature type="transmembrane region" description="Helical" evidence="1">
    <location>
        <begin position="66"/>
        <end position="87"/>
    </location>
</feature>
<dbReference type="OrthoDB" id="1120881at2"/>
<feature type="transmembrane region" description="Helical" evidence="1">
    <location>
        <begin position="133"/>
        <end position="151"/>
    </location>
</feature>
<accession>A0A1I6XHX6</accession>
<dbReference type="Proteomes" id="UP000199673">
    <property type="component" value="Unassembled WGS sequence"/>
</dbReference>
<dbReference type="AlphaFoldDB" id="A0A1I6XHX6"/>
<feature type="transmembrane region" description="Helical" evidence="1">
    <location>
        <begin position="21"/>
        <end position="46"/>
    </location>
</feature>
<feature type="transmembrane region" description="Helical" evidence="1">
    <location>
        <begin position="108"/>
        <end position="127"/>
    </location>
</feature>
<dbReference type="STRING" id="305507.SAMN04489724_0495"/>
<evidence type="ECO:0000313" key="2">
    <source>
        <dbReference type="EMBL" id="SFT37919.1"/>
    </source>
</evidence>
<evidence type="ECO:0000313" key="3">
    <source>
        <dbReference type="Proteomes" id="UP000199673"/>
    </source>
</evidence>